<keyword evidence="5" id="KW-0285">Flavoprotein</keyword>
<accession>A0A6S6T3N1</accession>
<reference evidence="12" key="1">
    <citation type="submission" date="2020-01" db="EMBL/GenBank/DDBJ databases">
        <authorList>
            <person name="Meier V. D."/>
            <person name="Meier V D."/>
        </authorList>
    </citation>
    <scope>NUCLEOTIDE SEQUENCE</scope>
    <source>
        <strain evidence="12">HLG_WM_MAG_06</strain>
    </source>
</reference>
<evidence type="ECO:0000256" key="5">
    <source>
        <dbReference type="ARBA" id="ARBA00022630"/>
    </source>
</evidence>
<dbReference type="Pfam" id="PF00890">
    <property type="entry name" value="FAD_binding_2"/>
    <property type="match status" value="1"/>
</dbReference>
<evidence type="ECO:0000256" key="2">
    <source>
        <dbReference type="ARBA" id="ARBA00004950"/>
    </source>
</evidence>
<dbReference type="GO" id="GO:0034628">
    <property type="term" value="P:'de novo' NAD+ biosynthetic process from L-aspartate"/>
    <property type="evidence" value="ECO:0007669"/>
    <property type="project" value="TreeGrafter"/>
</dbReference>
<dbReference type="InterPro" id="IPR037099">
    <property type="entry name" value="Fum_R/Succ_DH_flav-like_C_sf"/>
</dbReference>
<sequence>MEPKRKKKNSVLILNKTKYNLIMRKYDVLIIGAGIAGLYTAMNIPKEKKVLVVCKDIPWECNTFYAQGGMVTALNEADIPSHVEDTMAAGSYLNNEEAVKIMSKMSLETTADILERGMEFDVDENGELLYTKEAAHSTERIIHAGGDATGRYMHYFMMVQNIHQLQRNTLVYDLLIQNGRCFGVNALVNCKHETIYADDIIIASGGVGSMYEYNTNSRTVSADIHGICVEKGIELADMEMMQFHPTVFVKTPYARKLLLTEALRGEGAHIVGEDGKRFLFDYDERGELASRDIVSRAIFDYKRKTGQEVYLDFSMFEEEWFVKRFPNITRTFEAIGYSFPHDKVPISPAFHYAVGGIKCDTDGCVEGIDGLYVVGEASSTGVHGANRLASNSLLEGVVFAKRIAEHILAKEQEVVEIPTFTKEYKKIIHHENDEAYKKRLRIIMWEEMGVIRNKKGLLKAKNEIFDMKNRDIGRLLELRLNTASAIVDAALKRKESLGAHYIE</sequence>
<evidence type="ECO:0000256" key="3">
    <source>
        <dbReference type="ARBA" id="ARBA00008562"/>
    </source>
</evidence>
<evidence type="ECO:0000256" key="10">
    <source>
        <dbReference type="SAM" id="Phobius"/>
    </source>
</evidence>
<proteinExistence type="inferred from homology"/>
<comment type="catalytic activity">
    <reaction evidence="9">
        <text>L-aspartate + O2 = iminosuccinate + H2O2</text>
        <dbReference type="Rhea" id="RHEA:25876"/>
        <dbReference type="ChEBI" id="CHEBI:15379"/>
        <dbReference type="ChEBI" id="CHEBI:16240"/>
        <dbReference type="ChEBI" id="CHEBI:29991"/>
        <dbReference type="ChEBI" id="CHEBI:77875"/>
        <dbReference type="EC" id="1.4.3.16"/>
    </reaction>
    <physiologicalReaction direction="left-to-right" evidence="9">
        <dbReference type="Rhea" id="RHEA:25877"/>
    </physiologicalReaction>
</comment>
<dbReference type="UniPathway" id="UPA00253">
    <property type="reaction ID" value="UER00326"/>
</dbReference>
<feature type="domain" description="FAD-dependent oxidoreductase 2 FAD-binding" evidence="11">
    <location>
        <begin position="27"/>
        <end position="393"/>
    </location>
</feature>
<comment type="cofactor">
    <cofactor evidence="1">
        <name>FAD</name>
        <dbReference type="ChEBI" id="CHEBI:57692"/>
    </cofactor>
</comment>
<evidence type="ECO:0000256" key="8">
    <source>
        <dbReference type="ARBA" id="ARBA00023002"/>
    </source>
</evidence>
<dbReference type="SUPFAM" id="SSF51905">
    <property type="entry name" value="FAD/NAD(P)-binding domain"/>
    <property type="match status" value="1"/>
</dbReference>
<evidence type="ECO:0000259" key="11">
    <source>
        <dbReference type="Pfam" id="PF00890"/>
    </source>
</evidence>
<comment type="pathway">
    <text evidence="2">Cofactor biosynthesis; NAD(+) biosynthesis; iminoaspartate from L-aspartate (oxidase route): step 1/1.</text>
</comment>
<dbReference type="EC" id="1.4.3.16" evidence="4"/>
<dbReference type="InterPro" id="IPR036188">
    <property type="entry name" value="FAD/NAD-bd_sf"/>
</dbReference>
<dbReference type="Gene3D" id="3.50.50.60">
    <property type="entry name" value="FAD/NAD(P)-binding domain"/>
    <property type="match status" value="1"/>
</dbReference>
<name>A0A6S6T3N1_9BACT</name>
<dbReference type="Gene3D" id="3.90.700.10">
    <property type="entry name" value="Succinate dehydrogenase/fumarate reductase flavoprotein, catalytic domain"/>
    <property type="match status" value="1"/>
</dbReference>
<evidence type="ECO:0000256" key="7">
    <source>
        <dbReference type="ARBA" id="ARBA00022827"/>
    </source>
</evidence>
<evidence type="ECO:0000313" key="12">
    <source>
        <dbReference type="EMBL" id="CAA6810090.1"/>
    </source>
</evidence>
<gene>
    <name evidence="12" type="ORF">HELGO_WM5202</name>
</gene>
<dbReference type="SUPFAM" id="SSF46977">
    <property type="entry name" value="Succinate dehydrogenase/fumarate reductase flavoprotein C-terminal domain"/>
    <property type="match status" value="1"/>
</dbReference>
<keyword evidence="8 12" id="KW-0560">Oxidoreductase</keyword>
<dbReference type="InterPro" id="IPR027477">
    <property type="entry name" value="Succ_DH/fumarate_Rdtase_cat_sf"/>
</dbReference>
<dbReference type="InterPro" id="IPR003953">
    <property type="entry name" value="FAD-dep_OxRdtase_2_FAD-bd"/>
</dbReference>
<evidence type="ECO:0000256" key="9">
    <source>
        <dbReference type="ARBA" id="ARBA00048305"/>
    </source>
</evidence>
<feature type="transmembrane region" description="Helical" evidence="10">
    <location>
        <begin position="26"/>
        <end position="44"/>
    </location>
</feature>
<keyword evidence="10" id="KW-0812">Transmembrane</keyword>
<dbReference type="GO" id="GO:0008734">
    <property type="term" value="F:L-aspartate oxidase activity"/>
    <property type="evidence" value="ECO:0007669"/>
    <property type="project" value="UniProtKB-EC"/>
</dbReference>
<dbReference type="InterPro" id="IPR005288">
    <property type="entry name" value="NadB"/>
</dbReference>
<protein>
    <recommendedName>
        <fullName evidence="4">L-aspartate oxidase</fullName>
        <ecNumber evidence="4">1.4.3.16</ecNumber>
    </recommendedName>
</protein>
<evidence type="ECO:0000256" key="1">
    <source>
        <dbReference type="ARBA" id="ARBA00001974"/>
    </source>
</evidence>
<keyword evidence="10" id="KW-0472">Membrane</keyword>
<comment type="similarity">
    <text evidence="3">Belongs to the FAD-dependent oxidoreductase 2 family. NadB subfamily.</text>
</comment>
<dbReference type="PANTHER" id="PTHR42716:SF2">
    <property type="entry name" value="L-ASPARTATE OXIDASE, CHLOROPLASTIC"/>
    <property type="match status" value="1"/>
</dbReference>
<evidence type="ECO:0000256" key="6">
    <source>
        <dbReference type="ARBA" id="ARBA00022642"/>
    </source>
</evidence>
<dbReference type="FunFam" id="3.90.700.10:FF:000002">
    <property type="entry name" value="L-aspartate oxidase"/>
    <property type="match status" value="1"/>
</dbReference>
<keyword evidence="6" id="KW-0662">Pyridine nucleotide biosynthesis</keyword>
<evidence type="ECO:0000256" key="4">
    <source>
        <dbReference type="ARBA" id="ARBA00012173"/>
    </source>
</evidence>
<dbReference type="PANTHER" id="PTHR42716">
    <property type="entry name" value="L-ASPARTATE OXIDASE"/>
    <property type="match status" value="1"/>
</dbReference>
<organism evidence="12">
    <name type="scientific">uncultured Sulfurovum sp</name>
    <dbReference type="NCBI Taxonomy" id="269237"/>
    <lineage>
        <taxon>Bacteria</taxon>
        <taxon>Pseudomonadati</taxon>
        <taxon>Campylobacterota</taxon>
        <taxon>Epsilonproteobacteria</taxon>
        <taxon>Campylobacterales</taxon>
        <taxon>Sulfurovaceae</taxon>
        <taxon>Sulfurovum</taxon>
        <taxon>environmental samples</taxon>
    </lineage>
</organism>
<dbReference type="Gene3D" id="1.20.58.100">
    <property type="entry name" value="Fumarate reductase/succinate dehydrogenase flavoprotein-like, C-terminal domain"/>
    <property type="match status" value="1"/>
</dbReference>
<keyword evidence="10" id="KW-1133">Transmembrane helix</keyword>
<keyword evidence="7" id="KW-0274">FAD</keyword>
<dbReference type="EMBL" id="CACVAP010000059">
    <property type="protein sequence ID" value="CAA6810090.1"/>
    <property type="molecule type" value="Genomic_DNA"/>
</dbReference>
<dbReference type="AlphaFoldDB" id="A0A6S6T3N1"/>
<dbReference type="SUPFAM" id="SSF56425">
    <property type="entry name" value="Succinate dehydrogenase/fumarate reductase flavoprotein, catalytic domain"/>
    <property type="match status" value="1"/>
</dbReference>